<feature type="region of interest" description="Disordered" evidence="1">
    <location>
        <begin position="307"/>
        <end position="390"/>
    </location>
</feature>
<feature type="compositionally biased region" description="Low complexity" evidence="1">
    <location>
        <begin position="307"/>
        <end position="327"/>
    </location>
</feature>
<dbReference type="EMBL" id="JASNQZ010000012">
    <property type="protein sequence ID" value="KAL0949908.1"/>
    <property type="molecule type" value="Genomic_DNA"/>
</dbReference>
<evidence type="ECO:0000313" key="4">
    <source>
        <dbReference type="Proteomes" id="UP001556367"/>
    </source>
</evidence>
<dbReference type="InterPro" id="IPR058258">
    <property type="entry name" value="CcmS-like"/>
</dbReference>
<feature type="compositionally biased region" description="Low complexity" evidence="1">
    <location>
        <begin position="358"/>
        <end position="377"/>
    </location>
</feature>
<feature type="compositionally biased region" description="Basic and acidic residues" evidence="1">
    <location>
        <begin position="29"/>
        <end position="38"/>
    </location>
</feature>
<feature type="compositionally biased region" description="Gly residues" evidence="1">
    <location>
        <begin position="531"/>
        <end position="597"/>
    </location>
</feature>
<gene>
    <name evidence="3" type="ORF">HGRIS_009936</name>
</gene>
<organism evidence="3 4">
    <name type="scientific">Hohenbuehelia grisea</name>
    <dbReference type="NCBI Taxonomy" id="104357"/>
    <lineage>
        <taxon>Eukaryota</taxon>
        <taxon>Fungi</taxon>
        <taxon>Dikarya</taxon>
        <taxon>Basidiomycota</taxon>
        <taxon>Agaricomycotina</taxon>
        <taxon>Agaricomycetes</taxon>
        <taxon>Agaricomycetidae</taxon>
        <taxon>Agaricales</taxon>
        <taxon>Pleurotineae</taxon>
        <taxon>Pleurotaceae</taxon>
        <taxon>Hohenbuehelia</taxon>
    </lineage>
</organism>
<feature type="domain" description="CcmS related" evidence="2">
    <location>
        <begin position="732"/>
        <end position="863"/>
    </location>
</feature>
<dbReference type="Pfam" id="PF26617">
    <property type="entry name" value="CcmS-like"/>
    <property type="match status" value="1"/>
</dbReference>
<feature type="compositionally biased region" description="Acidic residues" evidence="1">
    <location>
        <begin position="649"/>
        <end position="659"/>
    </location>
</feature>
<comment type="caution">
    <text evidence="3">The sequence shown here is derived from an EMBL/GenBank/DDBJ whole genome shotgun (WGS) entry which is preliminary data.</text>
</comment>
<accession>A0ABR3J2S5</accession>
<reference evidence="4" key="1">
    <citation type="submission" date="2024-06" db="EMBL/GenBank/DDBJ databases">
        <title>Multi-omics analyses provide insights into the biosynthesis of the anticancer antibiotic pleurotin in Hohenbuehelia grisea.</title>
        <authorList>
            <person name="Weaver J.A."/>
            <person name="Alberti F."/>
        </authorList>
    </citation>
    <scope>NUCLEOTIDE SEQUENCE [LARGE SCALE GENOMIC DNA]</scope>
    <source>
        <strain evidence="4">T-177</strain>
    </source>
</reference>
<evidence type="ECO:0000313" key="3">
    <source>
        <dbReference type="EMBL" id="KAL0949908.1"/>
    </source>
</evidence>
<evidence type="ECO:0000259" key="2">
    <source>
        <dbReference type="Pfam" id="PF26617"/>
    </source>
</evidence>
<feature type="compositionally biased region" description="Pro residues" evidence="1">
    <location>
        <begin position="15"/>
        <end position="24"/>
    </location>
</feature>
<feature type="region of interest" description="Disordered" evidence="1">
    <location>
        <begin position="417"/>
        <end position="444"/>
    </location>
</feature>
<sequence>MAKKPKAKAKQAEQPAPPPPPPPAITTIIEEKEPEPENPKPSAPPPAAQIQQNEPVQEAHGWGMGGNDNFATGWGTEPMDNGGSGALGDLVDGTPSPGDGWALNDAVHEQLDGEHEHTDEDTLAHDHNHEHSHIKNHPSEPHVAWGAPPETEAVPIPPPQPAMAANPQPNTQAKPAAGNALSTASAAAAALASRYGAKASTGGNTPNVGAGWGQGEGGTWGSEAATGGGIWGQAPGQKPSAPKAPPNASSATAGNPAAGWMSWGYPSSGAPAPRPQPAPAAPSRTSGGHSTAWGMAAGHAAAPPVAASWGQAPAHGGGHPAAAAWGQVPGQSSSRASGAWGHPAQAVAGGWGGGAQGAWGTHPTAHPAAHPAQNAWGAAGGHGGGGGGWGAASEDDGYEYDDYGESVAESHDAWGRSTGAWGAQQQPAKSGGGWSTWGKEPQKAHKVTFADPERAGARPAVTAQQRSEILNSLLSQPSQGAYSYVAGAQSAQQQIKNKQAKHQEGAKGKKSKTMQEAQKGGAPAQDPWGAAGWGATGGDWGGNGDNGWGGGDGGGDWGKSGGGGGDWGGGGKSGGGKGEWGGAKSGGGGDWGTGGGRGGEDWGASNEDGWGAGGNDWGNTGGSDWGGGSDWNSKPNKRKQTSWGNGWDDIPEEDEEGYSDEDRRVHFTPASNSGHGDWGTTRVGSGYSMPSKTLAHAYKGTTTTLNTGPPHNDMYDYPNFTFQDSKAKALLPAQKALFGKTRFARDRIHWMFPPDKDERVSSLLAWVQAMSYNLGAYGLHKFLQSRERGALIVNAAYRPDKKPNEPAFDWLTFDQLQATMDRTLQTSAAFYDPAVQVIIFVFLPSKSGNSVAMWRRKISVPNNLRLQLQPEINLAKAGLRKEKDYAVHVDELNDLKKSAPVAKGKGPKAAKGAKPKKKVRWWNIFEW</sequence>
<protein>
    <recommendedName>
        <fullName evidence="2">CcmS related domain-containing protein</fullName>
    </recommendedName>
</protein>
<feature type="region of interest" description="Disordered" evidence="1">
    <location>
        <begin position="1"/>
        <end position="103"/>
    </location>
</feature>
<feature type="compositionally biased region" description="Gly residues" evidence="1">
    <location>
        <begin position="610"/>
        <end position="629"/>
    </location>
</feature>
<name>A0ABR3J2S5_9AGAR</name>
<proteinExistence type="predicted"/>
<dbReference type="Proteomes" id="UP001556367">
    <property type="component" value="Unassembled WGS sequence"/>
</dbReference>
<evidence type="ECO:0000256" key="1">
    <source>
        <dbReference type="SAM" id="MobiDB-lite"/>
    </source>
</evidence>
<feature type="region of interest" description="Disordered" evidence="1">
    <location>
        <begin position="665"/>
        <end position="684"/>
    </location>
</feature>
<feature type="compositionally biased region" description="Low complexity" evidence="1">
    <location>
        <begin position="238"/>
        <end position="251"/>
    </location>
</feature>
<feature type="region of interest" description="Disordered" evidence="1">
    <location>
        <begin position="197"/>
        <end position="294"/>
    </location>
</feature>
<keyword evidence="4" id="KW-1185">Reference proteome</keyword>
<feature type="compositionally biased region" description="Gly residues" evidence="1">
    <location>
        <begin position="210"/>
        <end position="231"/>
    </location>
</feature>
<feature type="compositionally biased region" description="Gly residues" evidence="1">
    <location>
        <begin position="378"/>
        <end position="390"/>
    </location>
</feature>
<feature type="region of interest" description="Disordered" evidence="1">
    <location>
        <begin position="493"/>
        <end position="660"/>
    </location>
</feature>